<protein>
    <recommendedName>
        <fullName evidence="1">F-box domain-containing protein</fullName>
    </recommendedName>
</protein>
<dbReference type="OrthoDB" id="1419625at2759"/>
<accession>A0A2Z6NCH5</accession>
<organism evidence="2 3">
    <name type="scientific">Trifolium subterraneum</name>
    <name type="common">Subterranean clover</name>
    <dbReference type="NCBI Taxonomy" id="3900"/>
    <lineage>
        <taxon>Eukaryota</taxon>
        <taxon>Viridiplantae</taxon>
        <taxon>Streptophyta</taxon>
        <taxon>Embryophyta</taxon>
        <taxon>Tracheophyta</taxon>
        <taxon>Spermatophyta</taxon>
        <taxon>Magnoliopsida</taxon>
        <taxon>eudicotyledons</taxon>
        <taxon>Gunneridae</taxon>
        <taxon>Pentapetalae</taxon>
        <taxon>rosids</taxon>
        <taxon>fabids</taxon>
        <taxon>Fabales</taxon>
        <taxon>Fabaceae</taxon>
        <taxon>Papilionoideae</taxon>
        <taxon>50 kb inversion clade</taxon>
        <taxon>NPAAA clade</taxon>
        <taxon>Hologalegina</taxon>
        <taxon>IRL clade</taxon>
        <taxon>Trifolieae</taxon>
        <taxon>Trifolium</taxon>
    </lineage>
</organism>
<dbReference type="Proteomes" id="UP000242715">
    <property type="component" value="Unassembled WGS sequence"/>
</dbReference>
<dbReference type="InterPro" id="IPR001810">
    <property type="entry name" value="F-box_dom"/>
</dbReference>
<name>A0A2Z6NCH5_TRISU</name>
<gene>
    <name evidence="2" type="ORF">TSUD_123840</name>
</gene>
<proteinExistence type="predicted"/>
<sequence>MMESSEKCSNRKPRKPNWLELPTDLMKNILQRLDTVDIVTIARLVCPQWRNICKDPLMWRTIHISDIELNDMRFSFRCLEKICRCAIDLSCGHAEDIAIKLFGTDDLLKYMAHRTRRLRRLQISNCSNISNKGLIECVKKFSLLEELDISFYKKLSKKFLEDIGRCCPLLKSLNLANEFYVQVYFAHQVFAIAKTMSGLRHLAFSGIVCGDDELLAILNGCPLLYSLDLQNCVCQHQLNPSLVKRCHEQIKDLQLPTFSPDDGYDDDGGLAYMDTFEDTYANEYWEY</sequence>
<dbReference type="SUPFAM" id="SSF52047">
    <property type="entry name" value="RNI-like"/>
    <property type="match status" value="1"/>
</dbReference>
<dbReference type="Gene3D" id="3.80.10.10">
    <property type="entry name" value="Ribonuclease Inhibitor"/>
    <property type="match status" value="1"/>
</dbReference>
<evidence type="ECO:0000259" key="1">
    <source>
        <dbReference type="PROSITE" id="PS50181"/>
    </source>
</evidence>
<dbReference type="AlphaFoldDB" id="A0A2Z6NCH5"/>
<dbReference type="Pfam" id="PF00646">
    <property type="entry name" value="F-box"/>
    <property type="match status" value="1"/>
</dbReference>
<dbReference type="EMBL" id="DF973916">
    <property type="protein sequence ID" value="GAU42388.1"/>
    <property type="molecule type" value="Genomic_DNA"/>
</dbReference>
<dbReference type="InterPro" id="IPR036047">
    <property type="entry name" value="F-box-like_dom_sf"/>
</dbReference>
<dbReference type="SMART" id="SM00256">
    <property type="entry name" value="FBOX"/>
    <property type="match status" value="1"/>
</dbReference>
<dbReference type="PROSITE" id="PS50181">
    <property type="entry name" value="FBOX"/>
    <property type="match status" value="1"/>
</dbReference>
<keyword evidence="3" id="KW-1185">Reference proteome</keyword>
<reference evidence="3" key="1">
    <citation type="journal article" date="2017" name="Front. Plant Sci.">
        <title>Climate Clever Clovers: New Paradigm to Reduce the Environmental Footprint of Ruminants by Breeding Low Methanogenic Forages Utilizing Haplotype Variation.</title>
        <authorList>
            <person name="Kaur P."/>
            <person name="Appels R."/>
            <person name="Bayer P.E."/>
            <person name="Keeble-Gagnere G."/>
            <person name="Wang J."/>
            <person name="Hirakawa H."/>
            <person name="Shirasawa K."/>
            <person name="Vercoe P."/>
            <person name="Stefanova K."/>
            <person name="Durmic Z."/>
            <person name="Nichols P."/>
            <person name="Revell C."/>
            <person name="Isobe S.N."/>
            <person name="Edwards D."/>
            <person name="Erskine W."/>
        </authorList>
    </citation>
    <scope>NUCLEOTIDE SEQUENCE [LARGE SCALE GENOMIC DNA]</scope>
    <source>
        <strain evidence="3">cv. Daliak</strain>
    </source>
</reference>
<evidence type="ECO:0000313" key="3">
    <source>
        <dbReference type="Proteomes" id="UP000242715"/>
    </source>
</evidence>
<feature type="domain" description="F-box" evidence="1">
    <location>
        <begin position="15"/>
        <end position="62"/>
    </location>
</feature>
<evidence type="ECO:0000313" key="2">
    <source>
        <dbReference type="EMBL" id="GAU42388.1"/>
    </source>
</evidence>
<dbReference type="SUPFAM" id="SSF81383">
    <property type="entry name" value="F-box domain"/>
    <property type="match status" value="1"/>
</dbReference>
<dbReference type="InterPro" id="IPR032675">
    <property type="entry name" value="LRR_dom_sf"/>
</dbReference>
<dbReference type="PANTHER" id="PTHR38926">
    <property type="entry name" value="F-BOX DOMAIN CONTAINING PROTEIN, EXPRESSED"/>
    <property type="match status" value="1"/>
</dbReference>
<dbReference type="CDD" id="cd22164">
    <property type="entry name" value="F-box_AtSKIP19-like"/>
    <property type="match status" value="1"/>
</dbReference>
<dbReference type="PANTHER" id="PTHR38926:SF2">
    <property type="entry name" value="F-BOX_LRR-REPEAT PROTEIN 21-RELATED"/>
    <property type="match status" value="1"/>
</dbReference>